<evidence type="ECO:0000313" key="2">
    <source>
        <dbReference type="EnsemblMetazoa" id="Aqu2.1.09759_001"/>
    </source>
</evidence>
<evidence type="ECO:0000256" key="1">
    <source>
        <dbReference type="SAM" id="Phobius"/>
    </source>
</evidence>
<dbReference type="EnsemblMetazoa" id="Aqu2.1.09759_001">
    <property type="protein sequence ID" value="Aqu2.1.09759_001"/>
    <property type="gene ID" value="Aqu2.1.09759"/>
</dbReference>
<dbReference type="AlphaFoldDB" id="A0A1X7T5H2"/>
<keyword evidence="1" id="KW-0472">Membrane</keyword>
<keyword evidence="1" id="KW-1133">Transmembrane helix</keyword>
<protein>
    <submittedName>
        <fullName evidence="2">Uncharacterized protein</fullName>
    </submittedName>
</protein>
<proteinExistence type="predicted"/>
<keyword evidence="1" id="KW-0812">Transmembrane</keyword>
<reference evidence="2" key="1">
    <citation type="submission" date="2017-05" db="UniProtKB">
        <authorList>
            <consortium name="EnsemblMetazoa"/>
        </authorList>
    </citation>
    <scope>IDENTIFICATION</scope>
</reference>
<accession>A0A1X7T5H2</accession>
<dbReference type="InParanoid" id="A0A1X7T5H2"/>
<feature type="transmembrane region" description="Helical" evidence="1">
    <location>
        <begin position="98"/>
        <end position="116"/>
    </location>
</feature>
<name>A0A1X7T5H2_AMPQE</name>
<sequence>MKNYRQEQVYVIRWRPSQCLVDPIEEIILDLMDYDNFVARQPALIEKIGVIDQLSKLSGIPVQHISRTESRICVTKVGFSFWIFVGSLKSYLPLFLLLFYELFFFFFFFFFLTIIAKANNKLTNNKSI</sequence>
<organism evidence="2">
    <name type="scientific">Amphimedon queenslandica</name>
    <name type="common">Sponge</name>
    <dbReference type="NCBI Taxonomy" id="400682"/>
    <lineage>
        <taxon>Eukaryota</taxon>
        <taxon>Metazoa</taxon>
        <taxon>Porifera</taxon>
        <taxon>Demospongiae</taxon>
        <taxon>Heteroscleromorpha</taxon>
        <taxon>Haplosclerida</taxon>
        <taxon>Niphatidae</taxon>
        <taxon>Amphimedon</taxon>
    </lineage>
</organism>